<organism evidence="2 3">
    <name type="scientific">Microdochium bolleyi</name>
    <dbReference type="NCBI Taxonomy" id="196109"/>
    <lineage>
        <taxon>Eukaryota</taxon>
        <taxon>Fungi</taxon>
        <taxon>Dikarya</taxon>
        <taxon>Ascomycota</taxon>
        <taxon>Pezizomycotina</taxon>
        <taxon>Sordariomycetes</taxon>
        <taxon>Xylariomycetidae</taxon>
        <taxon>Xylariales</taxon>
        <taxon>Microdochiaceae</taxon>
        <taxon>Microdochium</taxon>
    </lineage>
</organism>
<sequence length="167" mass="17896">MRISAILIAGVLPLLASTSPVPTPEDVSTTLSTASSTAEEVSMMAASPPWTIEAMKRDCNKDNTRCKWSFRINDKSGAAPVKCAFTIDQKPGSVRPASQTDGRGFDCGVYRVGQGWDGSFGQGNGFATLSVVNRNTRNIIWPGYTDKQLAGGRVVRPNQSYAPVRLA</sequence>
<reference evidence="3" key="1">
    <citation type="submission" date="2016-02" db="EMBL/GenBank/DDBJ databases">
        <title>Draft genome sequence of Microdochium bolleyi, a fungal endophyte of beachgrass.</title>
        <authorList>
            <consortium name="DOE Joint Genome Institute"/>
            <person name="David A.S."/>
            <person name="May G."/>
            <person name="Haridas S."/>
            <person name="Lim J."/>
            <person name="Wang M."/>
            <person name="Labutti K."/>
            <person name="Lipzen A."/>
            <person name="Barry K."/>
            <person name="Grigoriev I.V."/>
        </authorList>
    </citation>
    <scope>NUCLEOTIDE SEQUENCE [LARGE SCALE GENOMIC DNA]</scope>
    <source>
        <strain evidence="3">J235TASD1</strain>
    </source>
</reference>
<proteinExistence type="predicted"/>
<keyword evidence="1" id="KW-0732">Signal</keyword>
<feature type="chain" id="PRO_5007293057" description="Small secreted protein" evidence="1">
    <location>
        <begin position="19"/>
        <end position="167"/>
    </location>
</feature>
<dbReference type="PANTHER" id="PTHR39602:SF2">
    <property type="entry name" value="ACW-9"/>
    <property type="match status" value="1"/>
</dbReference>
<dbReference type="EMBL" id="KQ964260">
    <property type="protein sequence ID" value="KXJ87887.1"/>
    <property type="molecule type" value="Genomic_DNA"/>
</dbReference>
<dbReference type="Proteomes" id="UP000070501">
    <property type="component" value="Unassembled WGS sequence"/>
</dbReference>
<evidence type="ECO:0000313" key="2">
    <source>
        <dbReference type="EMBL" id="KXJ87887.1"/>
    </source>
</evidence>
<keyword evidence="3" id="KW-1185">Reference proteome</keyword>
<protein>
    <recommendedName>
        <fullName evidence="4">Small secreted protein</fullName>
    </recommendedName>
</protein>
<evidence type="ECO:0000313" key="3">
    <source>
        <dbReference type="Proteomes" id="UP000070501"/>
    </source>
</evidence>
<feature type="signal peptide" evidence="1">
    <location>
        <begin position="1"/>
        <end position="18"/>
    </location>
</feature>
<dbReference type="InParanoid" id="A0A136ISQ2"/>
<evidence type="ECO:0000256" key="1">
    <source>
        <dbReference type="SAM" id="SignalP"/>
    </source>
</evidence>
<dbReference type="AlphaFoldDB" id="A0A136ISQ2"/>
<accession>A0A136ISQ2</accession>
<dbReference type="PANTHER" id="PTHR39602">
    <property type="entry name" value="ACW-9"/>
    <property type="match status" value="1"/>
</dbReference>
<dbReference type="OrthoDB" id="5352317at2759"/>
<evidence type="ECO:0008006" key="4">
    <source>
        <dbReference type="Google" id="ProtNLM"/>
    </source>
</evidence>
<gene>
    <name evidence="2" type="ORF">Micbo1qcDRAFT_215126</name>
</gene>
<name>A0A136ISQ2_9PEZI</name>